<dbReference type="AlphaFoldDB" id="X1JQ14"/>
<evidence type="ECO:0000313" key="2">
    <source>
        <dbReference type="EMBL" id="GAH96841.1"/>
    </source>
</evidence>
<feature type="transmembrane region" description="Helical" evidence="1">
    <location>
        <begin position="103"/>
        <end position="124"/>
    </location>
</feature>
<keyword evidence="1" id="KW-1133">Transmembrane helix</keyword>
<comment type="caution">
    <text evidence="2">The sequence shown here is derived from an EMBL/GenBank/DDBJ whole genome shotgun (WGS) entry which is preliminary data.</text>
</comment>
<evidence type="ECO:0000256" key="1">
    <source>
        <dbReference type="SAM" id="Phobius"/>
    </source>
</evidence>
<gene>
    <name evidence="2" type="ORF">S06H3_04296</name>
</gene>
<proteinExistence type="predicted"/>
<reference evidence="2" key="1">
    <citation type="journal article" date="2014" name="Front. Microbiol.">
        <title>High frequency of phylogenetically diverse reductive dehalogenase-homologous genes in deep subseafloor sedimentary metagenomes.</title>
        <authorList>
            <person name="Kawai M."/>
            <person name="Futagami T."/>
            <person name="Toyoda A."/>
            <person name="Takaki Y."/>
            <person name="Nishi S."/>
            <person name="Hori S."/>
            <person name="Arai W."/>
            <person name="Tsubouchi T."/>
            <person name="Morono Y."/>
            <person name="Uchiyama I."/>
            <person name="Ito T."/>
            <person name="Fujiyama A."/>
            <person name="Inagaki F."/>
            <person name="Takami H."/>
        </authorList>
    </citation>
    <scope>NUCLEOTIDE SEQUENCE</scope>
    <source>
        <strain evidence="2">Expedition CK06-06</strain>
    </source>
</reference>
<sequence length="140" mass="15674">MAELAEKELREGGKQLEGVLILCWVMAILTGLAIFSGFGWGPVGYLRGYLDNPFTLHAATDVVKGLISFPFRMVYSLIVPALYVTELIGIYQRKAFAVPLGRAVLVITMVFFFPVGTIIGAILWKRFNHPLSKKYLNYED</sequence>
<keyword evidence="1" id="KW-0472">Membrane</keyword>
<accession>X1JQ14</accession>
<dbReference type="EMBL" id="BARV01001492">
    <property type="protein sequence ID" value="GAH96841.1"/>
    <property type="molecule type" value="Genomic_DNA"/>
</dbReference>
<protein>
    <submittedName>
        <fullName evidence="2">Uncharacterized protein</fullName>
    </submittedName>
</protein>
<feature type="transmembrane region" description="Helical" evidence="1">
    <location>
        <begin position="21"/>
        <end position="40"/>
    </location>
</feature>
<feature type="transmembrane region" description="Helical" evidence="1">
    <location>
        <begin position="73"/>
        <end position="91"/>
    </location>
</feature>
<name>X1JQ14_9ZZZZ</name>
<keyword evidence="1" id="KW-0812">Transmembrane</keyword>
<organism evidence="2">
    <name type="scientific">marine sediment metagenome</name>
    <dbReference type="NCBI Taxonomy" id="412755"/>
    <lineage>
        <taxon>unclassified sequences</taxon>
        <taxon>metagenomes</taxon>
        <taxon>ecological metagenomes</taxon>
    </lineage>
</organism>